<dbReference type="Proteomes" id="UP001165121">
    <property type="component" value="Unassembled WGS sequence"/>
</dbReference>
<dbReference type="OrthoDB" id="121311at2759"/>
<comment type="caution">
    <text evidence="2">The sequence shown here is derived from an EMBL/GenBank/DDBJ whole genome shotgun (WGS) entry which is preliminary data.</text>
</comment>
<reference evidence="2" key="1">
    <citation type="submission" date="2023-04" db="EMBL/GenBank/DDBJ databases">
        <title>Phytophthora fragariaefolia NBRC 109709.</title>
        <authorList>
            <person name="Ichikawa N."/>
            <person name="Sato H."/>
            <person name="Tonouchi N."/>
        </authorList>
    </citation>
    <scope>NUCLEOTIDE SEQUENCE</scope>
    <source>
        <strain evidence="2">NBRC 109709</strain>
    </source>
</reference>
<keyword evidence="3" id="KW-1185">Reference proteome</keyword>
<dbReference type="EMBL" id="BSXT01002904">
    <property type="protein sequence ID" value="GMF51413.1"/>
    <property type="molecule type" value="Genomic_DNA"/>
</dbReference>
<gene>
    <name evidence="2" type="ORF">Pfra01_002076600</name>
</gene>
<name>A0A9W7D2S5_9STRA</name>
<proteinExistence type="predicted"/>
<keyword evidence="1" id="KW-0812">Transmembrane</keyword>
<feature type="transmembrane region" description="Helical" evidence="1">
    <location>
        <begin position="367"/>
        <end position="385"/>
    </location>
</feature>
<evidence type="ECO:0000256" key="1">
    <source>
        <dbReference type="SAM" id="Phobius"/>
    </source>
</evidence>
<keyword evidence="1" id="KW-1133">Transmembrane helix</keyword>
<protein>
    <submittedName>
        <fullName evidence="2">Unnamed protein product</fullName>
    </submittedName>
</protein>
<sequence length="483" mass="54313">MVSLAQVHPGPFSHSPGIHHSTSSRFYFDPVRAWQQLHVSYYGGKYSIHRAFALRAYSKKSSMLRSLFLVMATPLPTVLFVVVEELIPLQNPEDGWVKNYGFWIRTAMLVFVVGHTNSGQARYLVDAVNLSECQAVLLFDFFNAIYMATCMESASSPASVVAMTVLDLTQTSASLYGLHRQTRTLQLKLHRVVGNSSDTDDLLTMVCTLCQDVKKFKRQVKTDIQIRSCFPHELDASDRYTLENLKSNANNSGRLSTYRSMSFLRGYRKHSITPNGNNNVASTDRRISARASMGNATHQLTHPTILKEALEALFTIECIILTAYLEAAIPWFYCCYVLVLVNFPSAQYHTEMASITRENAAERVTPLFFFGLLQLISFGVLVQLIKHGSGMRAIHHLAFVLDNHMPLIQGKLTLWMAVTVCCRVVHFGKCVPFLSMHAILTIGIQFETRSSRLPLSIHLGIDVFLVAQRTAINYSEDKSKDLD</sequence>
<keyword evidence="1" id="KW-0472">Membrane</keyword>
<organism evidence="2 3">
    <name type="scientific">Phytophthora fragariaefolia</name>
    <dbReference type="NCBI Taxonomy" id="1490495"/>
    <lineage>
        <taxon>Eukaryota</taxon>
        <taxon>Sar</taxon>
        <taxon>Stramenopiles</taxon>
        <taxon>Oomycota</taxon>
        <taxon>Peronosporomycetes</taxon>
        <taxon>Peronosporales</taxon>
        <taxon>Peronosporaceae</taxon>
        <taxon>Phytophthora</taxon>
    </lineage>
</organism>
<accession>A0A9W7D2S5</accession>
<dbReference type="AlphaFoldDB" id="A0A9W7D2S5"/>
<evidence type="ECO:0000313" key="3">
    <source>
        <dbReference type="Proteomes" id="UP001165121"/>
    </source>
</evidence>
<evidence type="ECO:0000313" key="2">
    <source>
        <dbReference type="EMBL" id="GMF51413.1"/>
    </source>
</evidence>